<sequence length="446" mass="48455">MTSEAPAAHAGTAANPWAGLPRELAPALAAEIPGLATAILRQIQQHIPEYARPLEGPFGRAITEGIEHALRQFVEKLANPAAPRDLQTETYRRLGRAEFREGRGLDTLQAAYRLGARVSWRWITGFAIRANLSVRTMALFGEAVFAHVDELAALTVEGYVAAKASAAGTLQLRRRRLLDLVLTGGASPSPALTELARTAQWELPARVRAVALARQDARPRPVAASPGPDLPRAGADQHPGRRRLPPTRGPAGPHRPLSAGLDPRVLADLEGDAPLLLVPEDADGPWLRHALRPGWRAAVGPVVDLAAAARSLAWARQALSLVAEGVLPDERPVLDCAPHLSTLWLLDDRFLTTELVSRTLAPFARLTAKQRVKLRETLLVWLETRSISEVGSRLGVHPQTVRYRVRQLEELFGDRLDDPAARFDLELALRASRLLGRGAPLPDAGR</sequence>
<feature type="domain" description="PucR-like N-terminal" evidence="3">
    <location>
        <begin position="17"/>
        <end position="182"/>
    </location>
</feature>
<dbReference type="RefSeq" id="WP_253766910.1">
    <property type="nucleotide sequence ID" value="NZ_JAMTCK010000001.1"/>
</dbReference>
<evidence type="ECO:0000313" key="5">
    <source>
        <dbReference type="Proteomes" id="UP001206128"/>
    </source>
</evidence>
<dbReference type="PANTHER" id="PTHR33744">
    <property type="entry name" value="CARBOHYDRATE DIACID REGULATOR"/>
    <property type="match status" value="1"/>
</dbReference>
<comment type="caution">
    <text evidence="4">The sequence shown here is derived from an EMBL/GenBank/DDBJ whole genome shotgun (WGS) entry which is preliminary data.</text>
</comment>
<feature type="region of interest" description="Disordered" evidence="1">
    <location>
        <begin position="214"/>
        <end position="261"/>
    </location>
</feature>
<accession>A0AAE3GCZ6</accession>
<dbReference type="AlphaFoldDB" id="A0AAE3GCZ6"/>
<organism evidence="4 5">
    <name type="scientific">Goodfellowiella coeruleoviolacea</name>
    <dbReference type="NCBI Taxonomy" id="334858"/>
    <lineage>
        <taxon>Bacteria</taxon>
        <taxon>Bacillati</taxon>
        <taxon>Actinomycetota</taxon>
        <taxon>Actinomycetes</taxon>
        <taxon>Pseudonocardiales</taxon>
        <taxon>Pseudonocardiaceae</taxon>
        <taxon>Goodfellowiella</taxon>
    </lineage>
</organism>
<proteinExistence type="predicted"/>
<keyword evidence="5" id="KW-1185">Reference proteome</keyword>
<gene>
    <name evidence="4" type="ORF">LX83_000728</name>
</gene>
<dbReference type="InterPro" id="IPR025736">
    <property type="entry name" value="PucR_C-HTH_dom"/>
</dbReference>
<reference evidence="4" key="1">
    <citation type="submission" date="2022-06" db="EMBL/GenBank/DDBJ databases">
        <title>Genomic Encyclopedia of Archaeal and Bacterial Type Strains, Phase II (KMG-II): from individual species to whole genera.</title>
        <authorList>
            <person name="Goeker M."/>
        </authorList>
    </citation>
    <scope>NUCLEOTIDE SEQUENCE</scope>
    <source>
        <strain evidence="4">DSM 43935</strain>
    </source>
</reference>
<dbReference type="Pfam" id="PF25906">
    <property type="entry name" value="PucR-like_N"/>
    <property type="match status" value="1"/>
</dbReference>
<evidence type="ECO:0000256" key="1">
    <source>
        <dbReference type="SAM" id="MobiDB-lite"/>
    </source>
</evidence>
<dbReference type="InterPro" id="IPR042070">
    <property type="entry name" value="PucR_C-HTH_sf"/>
</dbReference>
<evidence type="ECO:0000313" key="4">
    <source>
        <dbReference type="EMBL" id="MCP2163888.1"/>
    </source>
</evidence>
<name>A0AAE3GCZ6_9PSEU</name>
<dbReference type="Gene3D" id="1.10.10.2840">
    <property type="entry name" value="PucR C-terminal helix-turn-helix domain"/>
    <property type="match status" value="1"/>
</dbReference>
<evidence type="ECO:0000259" key="3">
    <source>
        <dbReference type="Pfam" id="PF25906"/>
    </source>
</evidence>
<dbReference type="InterPro" id="IPR051448">
    <property type="entry name" value="CdaR-like_regulators"/>
</dbReference>
<dbReference type="PANTHER" id="PTHR33744:SF1">
    <property type="entry name" value="DNA-BINDING TRANSCRIPTIONAL ACTIVATOR ADER"/>
    <property type="match status" value="1"/>
</dbReference>
<dbReference type="Pfam" id="PF13556">
    <property type="entry name" value="HTH_30"/>
    <property type="match status" value="1"/>
</dbReference>
<dbReference type="InterPro" id="IPR058663">
    <property type="entry name" value="PucR-like_N"/>
</dbReference>
<evidence type="ECO:0000259" key="2">
    <source>
        <dbReference type="Pfam" id="PF13556"/>
    </source>
</evidence>
<dbReference type="EMBL" id="JAMTCK010000001">
    <property type="protein sequence ID" value="MCP2163888.1"/>
    <property type="molecule type" value="Genomic_DNA"/>
</dbReference>
<dbReference type="Proteomes" id="UP001206128">
    <property type="component" value="Unassembled WGS sequence"/>
</dbReference>
<protein>
    <submittedName>
        <fullName evidence="4">PucR C-terminal helix-turn-helix domain-containing protein</fullName>
    </submittedName>
</protein>
<feature type="domain" description="PucR C-terminal helix-turn-helix" evidence="2">
    <location>
        <begin position="374"/>
        <end position="431"/>
    </location>
</feature>